<keyword evidence="11" id="KW-1185">Reference proteome</keyword>
<sequence length="454" mass="51251">MKKFIIPIIFCLGLSSCSDFLDIEPVEQISITDQFSTKEGALKALNGVYYNTRSTIFNLQSYTYGDLLSGNIAFSLSSAPNAVENLYNYSDDIYATEDSKLSLFYSNSYQVINNINLILQNIDNVPDVDESLNKQIKAEALAMRAFIHYQLLKVYAQNYTFTSDASHPGIVYNTRTLVVGKDYPARNTVSECYTLLENDLTTAISLFQSSHAIPVGTTKNFMNINAAKTLAASIALDKQEYTKAISFSTDVIDNSGIQLAETNDYTVNFAVSESIFEITNTNENDSYIRNIYNPKSGTSAYVISKDVIDLYDTNDQRLKLINLSGKYYFTKKYATPINGLVYRLSELYFIRAEAALKSGNTILALENINTIRRRAGLVEVNSINIDELLIEKRKEFVFENKYFYDLMRNHKNIVRNNGCISNNCNMTYPNDKFVAPIPRKSIEVNTSLKQNPGY</sequence>
<evidence type="ECO:0000313" key="9">
    <source>
        <dbReference type="EMBL" id="SHL32997.1"/>
    </source>
</evidence>
<dbReference type="EMBL" id="FRBH01000008">
    <property type="protein sequence ID" value="SHL32997.1"/>
    <property type="molecule type" value="Genomic_DNA"/>
</dbReference>
<protein>
    <submittedName>
        <fullName evidence="8">Membrane protein</fullName>
    </submittedName>
    <submittedName>
        <fullName evidence="9">SusD family protein</fullName>
    </submittedName>
</protein>
<dbReference type="InterPro" id="IPR011990">
    <property type="entry name" value="TPR-like_helical_dom_sf"/>
</dbReference>
<reference evidence="8" key="1">
    <citation type="journal article" date="2014" name="Int. J. Syst. Evol. Microbiol.">
        <title>Complete genome of a new Firmicutes species belonging to the dominant human colonic microbiota ('Ruminococcus bicirculans') reveals two chromosomes and a selective capacity to utilize plant glucans.</title>
        <authorList>
            <consortium name="NISC Comparative Sequencing Program"/>
            <person name="Wegmann U."/>
            <person name="Louis P."/>
            <person name="Goesmann A."/>
            <person name="Henrissat B."/>
            <person name="Duncan S.H."/>
            <person name="Flint H.J."/>
        </authorList>
    </citation>
    <scope>NUCLEOTIDE SEQUENCE</scope>
    <source>
        <strain evidence="8">CGMCC 1.12707</strain>
    </source>
</reference>
<feature type="domain" description="SusD-like N-terminal" evidence="7">
    <location>
        <begin position="19"/>
        <end position="211"/>
    </location>
</feature>
<reference evidence="10" key="2">
    <citation type="submission" date="2016-11" db="EMBL/GenBank/DDBJ databases">
        <authorList>
            <person name="Varghese N."/>
            <person name="Submissions S."/>
        </authorList>
    </citation>
    <scope>NUCLEOTIDE SEQUENCE [LARGE SCALE GENOMIC DNA]</scope>
    <source>
        <strain evidence="10">DSM 27989</strain>
    </source>
</reference>
<dbReference type="Pfam" id="PF07980">
    <property type="entry name" value="SusD_RagB"/>
    <property type="match status" value="1"/>
</dbReference>
<gene>
    <name evidence="8" type="ORF">GCM10010984_08010</name>
    <name evidence="9" type="ORF">SAMN05443634_10825</name>
</gene>
<keyword evidence="4" id="KW-0472">Membrane</keyword>
<evidence type="ECO:0000313" key="10">
    <source>
        <dbReference type="Proteomes" id="UP000184120"/>
    </source>
</evidence>
<evidence type="ECO:0000259" key="7">
    <source>
        <dbReference type="Pfam" id="PF14322"/>
    </source>
</evidence>
<dbReference type="AlphaFoldDB" id="A0A1M6ZRA5"/>
<evidence type="ECO:0000259" key="6">
    <source>
        <dbReference type="Pfam" id="PF07980"/>
    </source>
</evidence>
<evidence type="ECO:0000256" key="2">
    <source>
        <dbReference type="ARBA" id="ARBA00006275"/>
    </source>
</evidence>
<feature type="domain" description="RagB/SusD" evidence="6">
    <location>
        <begin position="330"/>
        <end position="454"/>
    </location>
</feature>
<evidence type="ECO:0000256" key="3">
    <source>
        <dbReference type="ARBA" id="ARBA00022729"/>
    </source>
</evidence>
<dbReference type="SUPFAM" id="SSF48452">
    <property type="entry name" value="TPR-like"/>
    <property type="match status" value="1"/>
</dbReference>
<dbReference type="Proteomes" id="UP000650994">
    <property type="component" value="Unassembled WGS sequence"/>
</dbReference>
<dbReference type="InterPro" id="IPR012944">
    <property type="entry name" value="SusD_RagB_dom"/>
</dbReference>
<dbReference type="GO" id="GO:0009279">
    <property type="term" value="C:cell outer membrane"/>
    <property type="evidence" value="ECO:0007669"/>
    <property type="project" value="UniProtKB-SubCell"/>
</dbReference>
<name>A0A1M6ZRA5_9FLAO</name>
<accession>A0A1M6ZRA5</accession>
<dbReference type="Pfam" id="PF14322">
    <property type="entry name" value="SusD-like_3"/>
    <property type="match status" value="1"/>
</dbReference>
<organism evidence="9 10">
    <name type="scientific">Chishuiella changwenlii</name>
    <dbReference type="NCBI Taxonomy" id="1434701"/>
    <lineage>
        <taxon>Bacteria</taxon>
        <taxon>Pseudomonadati</taxon>
        <taxon>Bacteroidota</taxon>
        <taxon>Flavobacteriia</taxon>
        <taxon>Flavobacteriales</taxon>
        <taxon>Weeksellaceae</taxon>
        <taxon>Chishuiella</taxon>
    </lineage>
</organism>
<dbReference type="STRING" id="1434701.SAMN05443634_10825"/>
<reference evidence="8" key="5">
    <citation type="submission" date="2024-05" db="EMBL/GenBank/DDBJ databases">
        <authorList>
            <person name="Sun Q."/>
            <person name="Zhou Y."/>
        </authorList>
    </citation>
    <scope>NUCLEOTIDE SEQUENCE</scope>
    <source>
        <strain evidence="8">CGMCC 1.12707</strain>
    </source>
</reference>
<evidence type="ECO:0000256" key="4">
    <source>
        <dbReference type="ARBA" id="ARBA00023136"/>
    </source>
</evidence>
<reference evidence="9" key="3">
    <citation type="submission" date="2016-11" db="EMBL/GenBank/DDBJ databases">
        <authorList>
            <person name="Jaros S."/>
            <person name="Januszkiewicz K."/>
            <person name="Wedrychowicz H."/>
        </authorList>
    </citation>
    <scope>NUCLEOTIDE SEQUENCE [LARGE SCALE GENOMIC DNA]</scope>
    <source>
        <strain evidence="9">DSM 27989</strain>
    </source>
</reference>
<reference evidence="11" key="4">
    <citation type="journal article" date="2019" name="Int. J. Syst. Evol. Microbiol.">
        <title>The Global Catalogue of Microorganisms (GCM) 10K type strain sequencing project: providing services to taxonomists for standard genome sequencing and annotation.</title>
        <authorList>
            <consortium name="The Broad Institute Genomics Platform"/>
            <consortium name="The Broad Institute Genome Sequencing Center for Infectious Disease"/>
            <person name="Wu L."/>
            <person name="Ma J."/>
        </authorList>
    </citation>
    <scope>NUCLEOTIDE SEQUENCE [LARGE SCALE GENOMIC DNA]</scope>
    <source>
        <strain evidence="11">CGMCC 1.12707</strain>
    </source>
</reference>
<dbReference type="OrthoDB" id="9792139at2"/>
<evidence type="ECO:0000256" key="5">
    <source>
        <dbReference type="ARBA" id="ARBA00023237"/>
    </source>
</evidence>
<dbReference type="PROSITE" id="PS51257">
    <property type="entry name" value="PROKAR_LIPOPROTEIN"/>
    <property type="match status" value="1"/>
</dbReference>
<dbReference type="InterPro" id="IPR033985">
    <property type="entry name" value="SusD-like_N"/>
</dbReference>
<proteinExistence type="inferred from homology"/>
<evidence type="ECO:0000313" key="8">
    <source>
        <dbReference type="EMBL" id="GGE92825.1"/>
    </source>
</evidence>
<comment type="similarity">
    <text evidence="2">Belongs to the SusD family.</text>
</comment>
<evidence type="ECO:0000313" key="11">
    <source>
        <dbReference type="Proteomes" id="UP000650994"/>
    </source>
</evidence>
<dbReference type="RefSeq" id="WP_072932578.1">
    <property type="nucleotide sequence ID" value="NZ_BMFL01000004.1"/>
</dbReference>
<keyword evidence="3" id="KW-0732">Signal</keyword>
<comment type="subcellular location">
    <subcellularLocation>
        <location evidence="1">Cell outer membrane</location>
    </subcellularLocation>
</comment>
<keyword evidence="5" id="KW-0998">Cell outer membrane</keyword>
<dbReference type="EMBL" id="BMFL01000004">
    <property type="protein sequence ID" value="GGE92825.1"/>
    <property type="molecule type" value="Genomic_DNA"/>
</dbReference>
<evidence type="ECO:0000256" key="1">
    <source>
        <dbReference type="ARBA" id="ARBA00004442"/>
    </source>
</evidence>
<dbReference type="Gene3D" id="1.25.40.390">
    <property type="match status" value="1"/>
</dbReference>
<dbReference type="CDD" id="cd08977">
    <property type="entry name" value="SusD"/>
    <property type="match status" value="1"/>
</dbReference>
<dbReference type="Proteomes" id="UP000184120">
    <property type="component" value="Unassembled WGS sequence"/>
</dbReference>